<dbReference type="Proteomes" id="UP000199629">
    <property type="component" value="Unassembled WGS sequence"/>
</dbReference>
<reference evidence="3" key="1">
    <citation type="submission" date="2016-06" db="EMBL/GenBank/DDBJ databases">
        <authorList>
            <person name="Varghese N."/>
            <person name="Submissions Spin"/>
        </authorList>
    </citation>
    <scope>NUCLEOTIDE SEQUENCE [LARGE SCALE GENOMIC DNA]</scope>
    <source>
        <strain evidence="3">DSM 45246</strain>
    </source>
</reference>
<keyword evidence="3" id="KW-1185">Reference proteome</keyword>
<dbReference type="Gene3D" id="3.10.180.10">
    <property type="entry name" value="2,3-Dihydroxybiphenyl 1,2-Dioxygenase, domain 1"/>
    <property type="match status" value="1"/>
</dbReference>
<dbReference type="CDD" id="cd07251">
    <property type="entry name" value="VOC_like"/>
    <property type="match status" value="1"/>
</dbReference>
<sequence>MKSHVSSILLGVRDMERSKRFYTEGLGWKVAQDYGVSVFFAPDGGSPVGFYGRDGLAEQVGTSPDGSGFSGLVLTYVVRSEARIDEVMAEAEKAGATILKPAGPLPWGGYGGSFADPDGYIWSLGYSAQGENQPYAE</sequence>
<gene>
    <name evidence="2" type="ORF">GA0070214_101183</name>
</gene>
<protein>
    <recommendedName>
        <fullName evidence="1">VOC domain-containing protein</fullName>
    </recommendedName>
</protein>
<feature type="domain" description="VOC" evidence="1">
    <location>
        <begin position="4"/>
        <end position="127"/>
    </location>
</feature>
<dbReference type="AlphaFoldDB" id="A0A1C4TZJ1"/>
<evidence type="ECO:0000313" key="3">
    <source>
        <dbReference type="Proteomes" id="UP000199629"/>
    </source>
</evidence>
<dbReference type="PROSITE" id="PS51819">
    <property type="entry name" value="VOC"/>
    <property type="match status" value="1"/>
</dbReference>
<dbReference type="InterPro" id="IPR037523">
    <property type="entry name" value="VOC_core"/>
</dbReference>
<dbReference type="SUPFAM" id="SSF54593">
    <property type="entry name" value="Glyoxalase/Bleomycin resistance protein/Dihydroxybiphenyl dioxygenase"/>
    <property type="match status" value="1"/>
</dbReference>
<dbReference type="RefSeq" id="WP_091257985.1">
    <property type="nucleotide sequence ID" value="NZ_FMCS01000001.1"/>
</dbReference>
<dbReference type="EMBL" id="FMCS01000001">
    <property type="protein sequence ID" value="SCE64868.1"/>
    <property type="molecule type" value="Genomic_DNA"/>
</dbReference>
<accession>A0A1C4TZJ1</accession>
<evidence type="ECO:0000259" key="1">
    <source>
        <dbReference type="PROSITE" id="PS51819"/>
    </source>
</evidence>
<dbReference type="InterPro" id="IPR029068">
    <property type="entry name" value="Glyas_Bleomycin-R_OHBP_Dase"/>
</dbReference>
<name>A0A1C4TZJ1_9ACTN</name>
<organism evidence="2 3">
    <name type="scientific">Micromonospora chaiyaphumensis</name>
    <dbReference type="NCBI Taxonomy" id="307119"/>
    <lineage>
        <taxon>Bacteria</taxon>
        <taxon>Bacillati</taxon>
        <taxon>Actinomycetota</taxon>
        <taxon>Actinomycetes</taxon>
        <taxon>Micromonosporales</taxon>
        <taxon>Micromonosporaceae</taxon>
        <taxon>Micromonospora</taxon>
    </lineage>
</organism>
<dbReference type="PANTHER" id="PTHR36503:SF1">
    <property type="entry name" value="BLR2520 PROTEIN"/>
    <property type="match status" value="1"/>
</dbReference>
<dbReference type="InterPro" id="IPR004360">
    <property type="entry name" value="Glyas_Fos-R_dOase_dom"/>
</dbReference>
<evidence type="ECO:0000313" key="2">
    <source>
        <dbReference type="EMBL" id="SCE64868.1"/>
    </source>
</evidence>
<proteinExistence type="predicted"/>
<dbReference type="PANTHER" id="PTHR36503">
    <property type="entry name" value="BLR2520 PROTEIN"/>
    <property type="match status" value="1"/>
</dbReference>
<dbReference type="Pfam" id="PF00903">
    <property type="entry name" value="Glyoxalase"/>
    <property type="match status" value="1"/>
</dbReference>